<dbReference type="InterPro" id="IPR002575">
    <property type="entry name" value="Aminoglycoside_PTrfase"/>
</dbReference>
<accession>A0A2B7X328</accession>
<proteinExistence type="predicted"/>
<feature type="domain" description="Aminoglycoside phosphotransferase" evidence="1">
    <location>
        <begin position="162"/>
        <end position="208"/>
    </location>
</feature>
<sequence>MEKVAGTELSQHWDYLNEKQKYAIVQQLVEFERRFTTTRFAADGSLYYKDDLPPTTTASTSSYLYKDSEGTPQPSNKFAVGPTNSRIYFDHGRSDIDIDRGPWNLARDYVVASAKREITCISKFSSFPHPQGIYYGPRQYQPSAQKKLSVLYDYLKVAPYLLPKNRDLCASVMWHSDLHAGNIFVDPNDLVKIVGVIDWQAVHLGPLFFQARTPALLNFDGSPS</sequence>
<dbReference type="OrthoDB" id="4200494at2759"/>
<dbReference type="EMBL" id="PDNA01000212">
    <property type="protein sequence ID" value="PGH03335.1"/>
    <property type="molecule type" value="Genomic_DNA"/>
</dbReference>
<gene>
    <name evidence="2" type="ORF">AJ80_08695</name>
</gene>
<dbReference type="PANTHER" id="PTHR36091">
    <property type="entry name" value="ALTERED INHERITANCE OF MITOCHONDRIA PROTEIN 9, MITOCHONDRIAL"/>
    <property type="match status" value="1"/>
</dbReference>
<evidence type="ECO:0000259" key="1">
    <source>
        <dbReference type="Pfam" id="PF01636"/>
    </source>
</evidence>
<evidence type="ECO:0000313" key="2">
    <source>
        <dbReference type="EMBL" id="PGH03335.1"/>
    </source>
</evidence>
<keyword evidence="3" id="KW-1185">Reference proteome</keyword>
<dbReference type="PANTHER" id="PTHR36091:SF2">
    <property type="entry name" value="AMINOGLYCOSIDE PHOSPHOTRANSFERASE DOMAIN-CONTAINING PROTEIN"/>
    <property type="match status" value="1"/>
</dbReference>
<protein>
    <recommendedName>
        <fullName evidence="1">Aminoglycoside phosphotransferase domain-containing protein</fullName>
    </recommendedName>
</protein>
<comment type="caution">
    <text evidence="2">The sequence shown here is derived from an EMBL/GenBank/DDBJ whole genome shotgun (WGS) entry which is preliminary data.</text>
</comment>
<organism evidence="2 3">
    <name type="scientific">Polytolypa hystricis (strain UAMH7299)</name>
    <dbReference type="NCBI Taxonomy" id="1447883"/>
    <lineage>
        <taxon>Eukaryota</taxon>
        <taxon>Fungi</taxon>
        <taxon>Dikarya</taxon>
        <taxon>Ascomycota</taxon>
        <taxon>Pezizomycotina</taxon>
        <taxon>Eurotiomycetes</taxon>
        <taxon>Eurotiomycetidae</taxon>
        <taxon>Onygenales</taxon>
        <taxon>Onygenales incertae sedis</taxon>
        <taxon>Polytolypa</taxon>
    </lineage>
</organism>
<dbReference type="Pfam" id="PF01636">
    <property type="entry name" value="APH"/>
    <property type="match status" value="1"/>
</dbReference>
<dbReference type="GO" id="GO:0005739">
    <property type="term" value="C:mitochondrion"/>
    <property type="evidence" value="ECO:0007669"/>
    <property type="project" value="TreeGrafter"/>
</dbReference>
<dbReference type="AlphaFoldDB" id="A0A2B7X328"/>
<dbReference type="Proteomes" id="UP000224634">
    <property type="component" value="Unassembled WGS sequence"/>
</dbReference>
<name>A0A2B7X328_POLH7</name>
<dbReference type="InterPro" id="IPR051035">
    <property type="entry name" value="Mito_inheritance_9"/>
</dbReference>
<dbReference type="SUPFAM" id="SSF56112">
    <property type="entry name" value="Protein kinase-like (PK-like)"/>
    <property type="match status" value="1"/>
</dbReference>
<reference evidence="2 3" key="1">
    <citation type="submission" date="2017-10" db="EMBL/GenBank/DDBJ databases">
        <title>Comparative genomics in systemic dimorphic fungi from Ajellomycetaceae.</title>
        <authorList>
            <person name="Munoz J.F."/>
            <person name="Mcewen J.G."/>
            <person name="Clay O.K."/>
            <person name="Cuomo C.A."/>
        </authorList>
    </citation>
    <scope>NUCLEOTIDE SEQUENCE [LARGE SCALE GENOMIC DNA]</scope>
    <source>
        <strain evidence="2 3">UAMH7299</strain>
    </source>
</reference>
<evidence type="ECO:0000313" key="3">
    <source>
        <dbReference type="Proteomes" id="UP000224634"/>
    </source>
</evidence>
<dbReference type="InterPro" id="IPR011009">
    <property type="entry name" value="Kinase-like_dom_sf"/>
</dbReference>
<dbReference type="Gene3D" id="3.90.1200.10">
    <property type="match status" value="1"/>
</dbReference>
<dbReference type="STRING" id="1447883.A0A2B7X328"/>